<dbReference type="AlphaFoldDB" id="A0A6V8LWD2"/>
<comment type="caution">
    <text evidence="1">The sequence shown here is derived from an EMBL/GenBank/DDBJ whole genome shotgun (WGS) entry which is preliminary data.</text>
</comment>
<evidence type="ECO:0000313" key="1">
    <source>
        <dbReference type="EMBL" id="GFK93967.1"/>
    </source>
</evidence>
<accession>A0A6V8LWD2</accession>
<dbReference type="Proteomes" id="UP000494245">
    <property type="component" value="Unassembled WGS sequence"/>
</dbReference>
<sequence length="234" mass="26760">MGNEIREAYEARQYQGASPAVARHIFWGTDANFDSELSGENRKLVLEYLRDGPAFWRQHKGQKHHPFVVDGYKFQKGRRYHVMFQKLGFYAADAEDVCFADLCGYSEDAKFDPSRRVPLDHLVNLARQCFTGGKMNFMPISVLRGFMQRLPHVQPLLALSASDTEGVLALTNYKLKNPQEIPVYLGKDYAVVRHYHFSCSNFSCANALKLRSVSRKILSRDMGESVREGVLRVF</sequence>
<dbReference type="EMBL" id="BLTE01000007">
    <property type="protein sequence ID" value="GFK93967.1"/>
    <property type="molecule type" value="Genomic_DNA"/>
</dbReference>
<proteinExistence type="predicted"/>
<gene>
    <name evidence="1" type="ORF">NNJEOMEG_01805</name>
</gene>
<reference evidence="1 2" key="2">
    <citation type="submission" date="2020-05" db="EMBL/GenBank/DDBJ databases">
        <title>Draft genome sequence of Desulfovibrio sp. strainFSS-1.</title>
        <authorList>
            <person name="Shimoshige H."/>
            <person name="Kobayashi H."/>
            <person name="Maekawa T."/>
        </authorList>
    </citation>
    <scope>NUCLEOTIDE SEQUENCE [LARGE SCALE GENOMIC DNA]</scope>
    <source>
        <strain evidence="1 2">SIID29052-01</strain>
    </source>
</reference>
<evidence type="ECO:0000313" key="2">
    <source>
        <dbReference type="Proteomes" id="UP000494245"/>
    </source>
</evidence>
<organism evidence="1 2">
    <name type="scientific">Fundidesulfovibrio magnetotacticus</name>
    <dbReference type="NCBI Taxonomy" id="2730080"/>
    <lineage>
        <taxon>Bacteria</taxon>
        <taxon>Pseudomonadati</taxon>
        <taxon>Thermodesulfobacteriota</taxon>
        <taxon>Desulfovibrionia</taxon>
        <taxon>Desulfovibrionales</taxon>
        <taxon>Desulfovibrionaceae</taxon>
        <taxon>Fundidesulfovibrio</taxon>
    </lineage>
</organism>
<protein>
    <submittedName>
        <fullName evidence="1">Uncharacterized protein</fullName>
    </submittedName>
</protein>
<dbReference type="RefSeq" id="WP_173083563.1">
    <property type="nucleotide sequence ID" value="NZ_BLTE01000007.1"/>
</dbReference>
<name>A0A6V8LWD2_9BACT</name>
<keyword evidence="2" id="KW-1185">Reference proteome</keyword>
<reference evidence="1 2" key="1">
    <citation type="submission" date="2020-04" db="EMBL/GenBank/DDBJ databases">
        <authorList>
            <consortium name="Desulfovibrio sp. FSS-1 genome sequencing consortium"/>
            <person name="Shimoshige H."/>
            <person name="Kobayashi H."/>
            <person name="Maekawa T."/>
        </authorList>
    </citation>
    <scope>NUCLEOTIDE SEQUENCE [LARGE SCALE GENOMIC DNA]</scope>
    <source>
        <strain evidence="1 2">SIID29052-01</strain>
    </source>
</reference>